<evidence type="ECO:0000259" key="7">
    <source>
        <dbReference type="Pfam" id="PF24006"/>
    </source>
</evidence>
<dbReference type="PANTHER" id="PTHR46378:SF1">
    <property type="entry name" value="STEROL REGULATORY ELEMENT-BINDING PROTEIN CLEAVAGE-ACTIVATING PROTEIN"/>
    <property type="match status" value="1"/>
</dbReference>
<keyword evidence="9" id="KW-1185">Reference proteome</keyword>
<feature type="transmembrane region" description="Helical" evidence="6">
    <location>
        <begin position="492"/>
        <end position="511"/>
    </location>
</feature>
<dbReference type="GO" id="GO:0032936">
    <property type="term" value="C:SREBP-SCAP complex"/>
    <property type="evidence" value="ECO:0007669"/>
    <property type="project" value="TreeGrafter"/>
</dbReference>
<dbReference type="AlphaFoldDB" id="A0A1Y3ASR0"/>
<feature type="region of interest" description="Disordered" evidence="5">
    <location>
        <begin position="84"/>
        <end position="140"/>
    </location>
</feature>
<sequence>MNDEQSDNRDFFQNVDSLLPPSSMAADQFDRLNHNDSQLINNPLQIPSRSYSSQSNFIEPSSSSGNIGTNTVDYYQYQHSRTSSFSSSTSSLSNQPSSQVTHSNQNRKQLSHKRTRSVDLRLSNSSTPSLLSSSSQSSLSATTSQSSTHFLSTIEEKVSKLYYKHGLFCSRHPALIISFSLMVVFIISYQIFTFHGVFGSSYDLYISSSKLHDSFILNSDDNSVHPLMKHFNYWPDSYVRNELDDDQNVPPWFQPNLSYAYVQQIYIRSAVIPWPEDMQLVDALRAPFETAFEIVEAISNFQFKNDFAEPITLNDVCFQVFEPTFSDRYSQIASHLPSYSCLTLSPANVWHGDRTKFLQDQNFLNTLLKFQDLPASPVPSGALHDIIFGVSFEDTGIRRTYGRNRARTISYSITLILRKNSPEFIESLRAYLYKRYPLSTTMMDNKNSRNEQQSSSSNRNHYESEPQIAEPVDILENKTKHIYFHTTFTYNYLLPLILIYAIACFYMYYIVRK</sequence>
<evidence type="ECO:0000313" key="9">
    <source>
        <dbReference type="Proteomes" id="UP000194236"/>
    </source>
</evidence>
<feature type="compositionally biased region" description="Basic and acidic residues" evidence="5">
    <location>
        <begin position="1"/>
        <end position="10"/>
    </location>
</feature>
<dbReference type="Pfam" id="PF24006">
    <property type="entry name" value="SCAP_N"/>
    <property type="match status" value="1"/>
</dbReference>
<name>A0A1Y3ASR0_EURMA</name>
<keyword evidence="6" id="KW-1133">Transmembrane helix</keyword>
<dbReference type="GO" id="GO:0032933">
    <property type="term" value="P:SREBP signaling pathway"/>
    <property type="evidence" value="ECO:0007669"/>
    <property type="project" value="InterPro"/>
</dbReference>
<keyword evidence="6" id="KW-0812">Transmembrane</keyword>
<dbReference type="InterPro" id="IPR057041">
    <property type="entry name" value="SCAP_N"/>
</dbReference>
<feature type="transmembrane region" description="Helical" evidence="6">
    <location>
        <begin position="174"/>
        <end position="192"/>
    </location>
</feature>
<evidence type="ECO:0000256" key="3">
    <source>
        <dbReference type="ARBA" id="ARBA00022824"/>
    </source>
</evidence>
<proteinExistence type="predicted"/>
<feature type="compositionally biased region" description="Low complexity" evidence="5">
    <location>
        <begin position="450"/>
        <end position="459"/>
    </location>
</feature>
<dbReference type="GO" id="GO:0005789">
    <property type="term" value="C:endoplasmic reticulum membrane"/>
    <property type="evidence" value="ECO:0007669"/>
    <property type="project" value="InterPro"/>
</dbReference>
<keyword evidence="3" id="KW-0256">Endoplasmic reticulum</keyword>
<dbReference type="PANTHER" id="PTHR46378">
    <property type="entry name" value="STEROL REGULATORY ELEMENT-BINDING PROTEIN CLEAVAGE-ACTIVATING PROTEIN"/>
    <property type="match status" value="1"/>
</dbReference>
<evidence type="ECO:0000313" key="8">
    <source>
        <dbReference type="EMBL" id="OTF70683.1"/>
    </source>
</evidence>
<dbReference type="GO" id="GO:0000139">
    <property type="term" value="C:Golgi membrane"/>
    <property type="evidence" value="ECO:0007669"/>
    <property type="project" value="InterPro"/>
</dbReference>
<feature type="compositionally biased region" description="Low complexity" evidence="5">
    <location>
        <begin position="84"/>
        <end position="101"/>
    </location>
</feature>
<dbReference type="OrthoDB" id="361494at2759"/>
<feature type="compositionally biased region" description="Low complexity" evidence="5">
    <location>
        <begin position="122"/>
        <end position="140"/>
    </location>
</feature>
<feature type="region of interest" description="Disordered" evidence="5">
    <location>
        <begin position="1"/>
        <end position="23"/>
    </location>
</feature>
<evidence type="ECO:0000256" key="4">
    <source>
        <dbReference type="ARBA" id="ARBA00023136"/>
    </source>
</evidence>
<gene>
    <name evidence="8" type="ORF">BLA29_002449</name>
</gene>
<evidence type="ECO:0000256" key="1">
    <source>
        <dbReference type="ARBA" id="ARBA00004240"/>
    </source>
</evidence>
<feature type="region of interest" description="Disordered" evidence="5">
    <location>
        <begin position="443"/>
        <end position="465"/>
    </location>
</feature>
<dbReference type="Proteomes" id="UP000194236">
    <property type="component" value="Unassembled WGS sequence"/>
</dbReference>
<feature type="domain" description="SCAP N-terminal" evidence="7">
    <location>
        <begin position="250"/>
        <end position="442"/>
    </location>
</feature>
<dbReference type="GO" id="GO:0032934">
    <property type="term" value="F:sterol binding"/>
    <property type="evidence" value="ECO:0007669"/>
    <property type="project" value="InterPro"/>
</dbReference>
<accession>A0A1Y3ASR0</accession>
<protein>
    <recommendedName>
        <fullName evidence="7">SCAP N-terminal domain-containing protein</fullName>
    </recommendedName>
</protein>
<dbReference type="InterPro" id="IPR030225">
    <property type="entry name" value="SCAP"/>
</dbReference>
<comment type="caution">
    <text evidence="8">The sequence shown here is derived from an EMBL/GenBank/DDBJ whole genome shotgun (WGS) entry which is preliminary data.</text>
</comment>
<evidence type="ECO:0000256" key="6">
    <source>
        <dbReference type="SAM" id="Phobius"/>
    </source>
</evidence>
<evidence type="ECO:0000256" key="5">
    <source>
        <dbReference type="SAM" id="MobiDB-lite"/>
    </source>
</evidence>
<reference evidence="8 9" key="1">
    <citation type="submission" date="2017-03" db="EMBL/GenBank/DDBJ databases">
        <title>Genome Survey of Euroglyphus maynei.</title>
        <authorList>
            <person name="Arlian L.G."/>
            <person name="Morgan M.S."/>
            <person name="Rider S.D."/>
        </authorList>
    </citation>
    <scope>NUCLEOTIDE SEQUENCE [LARGE SCALE GENOMIC DNA]</scope>
    <source>
        <strain evidence="8">Arlian Lab</strain>
        <tissue evidence="8">Whole body</tissue>
    </source>
</reference>
<dbReference type="GO" id="GO:0045540">
    <property type="term" value="P:regulation of cholesterol biosynthetic process"/>
    <property type="evidence" value="ECO:0007669"/>
    <property type="project" value="TreeGrafter"/>
</dbReference>
<comment type="subcellular location">
    <subcellularLocation>
        <location evidence="2">Endomembrane system</location>
    </subcellularLocation>
    <subcellularLocation>
        <location evidence="1">Endoplasmic reticulum</location>
    </subcellularLocation>
</comment>
<evidence type="ECO:0000256" key="2">
    <source>
        <dbReference type="ARBA" id="ARBA00004308"/>
    </source>
</evidence>
<dbReference type="EMBL" id="MUJZ01064520">
    <property type="protein sequence ID" value="OTF70683.1"/>
    <property type="molecule type" value="Genomic_DNA"/>
</dbReference>
<organism evidence="8 9">
    <name type="scientific">Euroglyphus maynei</name>
    <name type="common">Mayne's house dust mite</name>
    <dbReference type="NCBI Taxonomy" id="6958"/>
    <lineage>
        <taxon>Eukaryota</taxon>
        <taxon>Metazoa</taxon>
        <taxon>Ecdysozoa</taxon>
        <taxon>Arthropoda</taxon>
        <taxon>Chelicerata</taxon>
        <taxon>Arachnida</taxon>
        <taxon>Acari</taxon>
        <taxon>Acariformes</taxon>
        <taxon>Sarcoptiformes</taxon>
        <taxon>Astigmata</taxon>
        <taxon>Psoroptidia</taxon>
        <taxon>Analgoidea</taxon>
        <taxon>Pyroglyphidae</taxon>
        <taxon>Pyroglyphinae</taxon>
        <taxon>Euroglyphus</taxon>
    </lineage>
</organism>
<keyword evidence="4 6" id="KW-0472">Membrane</keyword>
<feature type="region of interest" description="Disordered" evidence="5">
    <location>
        <begin position="38"/>
        <end position="70"/>
    </location>
</feature>